<protein>
    <recommendedName>
        <fullName evidence="2">Histidine-specific methyltransferase SAM-dependent domain-containing protein</fullName>
    </recommendedName>
</protein>
<accession>A0A1Y1K742</accession>
<sequence length="115" mass="12878">MGSLSNTENGTVLDIGGSSMPTDLDVRLRDALKSKDEGGKKPVLPDEFLYNDLGLELWRRIISQDEFYQTRDEIAMFQANGEDIAKRFARDSKKLFLLDIGAGYVPRLLIVLANV</sequence>
<name>A0A1Y1K742_PHOPY</name>
<proteinExistence type="predicted"/>
<dbReference type="AlphaFoldDB" id="A0A1Y1K742"/>
<dbReference type="Pfam" id="PF10017">
    <property type="entry name" value="Methyltransf_33"/>
    <property type="match status" value="1"/>
</dbReference>
<reference evidence="3" key="1">
    <citation type="journal article" date="2016" name="Sci. Rep.">
        <title>Molecular characterization of firefly nuptial gifts: a multi-omics approach sheds light on postcopulatory sexual selection.</title>
        <authorList>
            <person name="Al-Wathiqui N."/>
            <person name="Fallon T.R."/>
            <person name="South A."/>
            <person name="Weng J.K."/>
            <person name="Lewis S.M."/>
        </authorList>
    </citation>
    <scope>NUCLEOTIDE SEQUENCE</scope>
</reference>
<evidence type="ECO:0000256" key="1">
    <source>
        <dbReference type="SAM" id="MobiDB-lite"/>
    </source>
</evidence>
<feature type="region of interest" description="Disordered" evidence="1">
    <location>
        <begin position="1"/>
        <end position="21"/>
    </location>
</feature>
<dbReference type="EMBL" id="GEZM01090677">
    <property type="protein sequence ID" value="JAV57203.1"/>
    <property type="molecule type" value="Transcribed_RNA"/>
</dbReference>
<feature type="domain" description="Histidine-specific methyltransferase SAM-dependent" evidence="2">
    <location>
        <begin position="41"/>
        <end position="112"/>
    </location>
</feature>
<dbReference type="InterPro" id="IPR029063">
    <property type="entry name" value="SAM-dependent_MTases_sf"/>
</dbReference>
<dbReference type="InterPro" id="IPR019257">
    <property type="entry name" value="MeTrfase_dom"/>
</dbReference>
<evidence type="ECO:0000259" key="2">
    <source>
        <dbReference type="Pfam" id="PF10017"/>
    </source>
</evidence>
<feature type="compositionally biased region" description="Polar residues" evidence="1">
    <location>
        <begin position="1"/>
        <end position="10"/>
    </location>
</feature>
<dbReference type="Gene3D" id="3.40.50.150">
    <property type="entry name" value="Vaccinia Virus protein VP39"/>
    <property type="match status" value="1"/>
</dbReference>
<organism evidence="3">
    <name type="scientific">Photinus pyralis</name>
    <name type="common">Common eastern firefly</name>
    <name type="synonym">Lampyris pyralis</name>
    <dbReference type="NCBI Taxonomy" id="7054"/>
    <lineage>
        <taxon>Eukaryota</taxon>
        <taxon>Metazoa</taxon>
        <taxon>Ecdysozoa</taxon>
        <taxon>Arthropoda</taxon>
        <taxon>Hexapoda</taxon>
        <taxon>Insecta</taxon>
        <taxon>Pterygota</taxon>
        <taxon>Neoptera</taxon>
        <taxon>Endopterygota</taxon>
        <taxon>Coleoptera</taxon>
        <taxon>Polyphaga</taxon>
        <taxon>Elateriformia</taxon>
        <taxon>Elateroidea</taxon>
        <taxon>Lampyridae</taxon>
        <taxon>Lampyrinae</taxon>
        <taxon>Photinus</taxon>
    </lineage>
</organism>
<evidence type="ECO:0000313" key="3">
    <source>
        <dbReference type="EMBL" id="JAV57203.1"/>
    </source>
</evidence>